<evidence type="ECO:0000313" key="3">
    <source>
        <dbReference type="Proteomes" id="UP001363622"/>
    </source>
</evidence>
<protein>
    <submittedName>
        <fullName evidence="2">Uncharacterized protein</fullName>
    </submittedName>
</protein>
<dbReference type="Proteomes" id="UP001363622">
    <property type="component" value="Unassembled WGS sequence"/>
</dbReference>
<feature type="compositionally biased region" description="Basic and acidic residues" evidence="1">
    <location>
        <begin position="173"/>
        <end position="187"/>
    </location>
</feature>
<feature type="compositionally biased region" description="Basic residues" evidence="1">
    <location>
        <begin position="196"/>
        <end position="210"/>
    </location>
</feature>
<evidence type="ECO:0000313" key="2">
    <source>
        <dbReference type="EMBL" id="KAK7511960.1"/>
    </source>
</evidence>
<sequence length="210" mass="23852">MTAASPGVVAFCQSRKNAEISAAGIKRCSIPIPSIERPPRHSKFLSRRARVVLFPFPCSHCRHFWPACYLPARWEKFPDAIGFFGFDHSTQPVPRKSSPVGRHNAHHCSSRGSSHDGKRLQCDISPEVSLRPAGEVRNHTSSNRKTGLLRTRARWFRSLLVCSNSSSPSLHTRPTERADSLRCDHLGSNDPFPPRRLQRHSQYRWPRTRV</sequence>
<evidence type="ECO:0000256" key="1">
    <source>
        <dbReference type="SAM" id="MobiDB-lite"/>
    </source>
</evidence>
<keyword evidence="3" id="KW-1185">Reference proteome</keyword>
<dbReference type="EMBL" id="JBBPHU010000011">
    <property type="protein sequence ID" value="KAK7511960.1"/>
    <property type="molecule type" value="Genomic_DNA"/>
</dbReference>
<feature type="region of interest" description="Disordered" evidence="1">
    <location>
        <begin position="94"/>
        <end position="119"/>
    </location>
</feature>
<accession>A0ABR1KCT3</accession>
<reference evidence="2 3" key="1">
    <citation type="submission" date="2024-04" db="EMBL/GenBank/DDBJ databases">
        <title>Phyllosticta paracitricarpa is synonymous to the EU quarantine fungus P. citricarpa based on phylogenomic analyses.</title>
        <authorList>
            <consortium name="Lawrence Berkeley National Laboratory"/>
            <person name="Van Ingen-Buijs V.A."/>
            <person name="Van Westerhoven A.C."/>
            <person name="Haridas S."/>
            <person name="Skiadas P."/>
            <person name="Martin F."/>
            <person name="Groenewald J.Z."/>
            <person name="Crous P.W."/>
            <person name="Seidl M.F."/>
        </authorList>
    </citation>
    <scope>NUCLEOTIDE SEQUENCE [LARGE SCALE GENOMIC DNA]</scope>
    <source>
        <strain evidence="2 3">CBS 123371</strain>
    </source>
</reference>
<proteinExistence type="predicted"/>
<organism evidence="2 3">
    <name type="scientific">Phyllosticta citriasiana</name>
    <dbReference type="NCBI Taxonomy" id="595635"/>
    <lineage>
        <taxon>Eukaryota</taxon>
        <taxon>Fungi</taxon>
        <taxon>Dikarya</taxon>
        <taxon>Ascomycota</taxon>
        <taxon>Pezizomycotina</taxon>
        <taxon>Dothideomycetes</taxon>
        <taxon>Dothideomycetes incertae sedis</taxon>
        <taxon>Botryosphaeriales</taxon>
        <taxon>Phyllostictaceae</taxon>
        <taxon>Phyllosticta</taxon>
    </lineage>
</organism>
<name>A0ABR1KCT3_9PEZI</name>
<comment type="caution">
    <text evidence="2">The sequence shown here is derived from an EMBL/GenBank/DDBJ whole genome shotgun (WGS) entry which is preliminary data.</text>
</comment>
<gene>
    <name evidence="2" type="ORF">IWZ03DRAFT_48335</name>
</gene>
<feature type="region of interest" description="Disordered" evidence="1">
    <location>
        <begin position="164"/>
        <end position="210"/>
    </location>
</feature>